<evidence type="ECO:0000259" key="5">
    <source>
        <dbReference type="PROSITE" id="PS01124"/>
    </source>
</evidence>
<keyword evidence="2" id="KW-0238">DNA-binding</keyword>
<dbReference type="InterPro" id="IPR046532">
    <property type="entry name" value="DUF6597"/>
</dbReference>
<dbReference type="InterPro" id="IPR050204">
    <property type="entry name" value="AraC_XylS_family_regulators"/>
</dbReference>
<dbReference type="PROSITE" id="PS01124">
    <property type="entry name" value="HTH_ARAC_FAMILY_2"/>
    <property type="match status" value="1"/>
</dbReference>
<evidence type="ECO:0000256" key="4">
    <source>
        <dbReference type="SAM" id="MobiDB-lite"/>
    </source>
</evidence>
<dbReference type="AlphaFoldDB" id="A0A431TTM6"/>
<dbReference type="GO" id="GO:0003700">
    <property type="term" value="F:DNA-binding transcription factor activity"/>
    <property type="evidence" value="ECO:0007669"/>
    <property type="project" value="InterPro"/>
</dbReference>
<evidence type="ECO:0000256" key="3">
    <source>
        <dbReference type="ARBA" id="ARBA00023163"/>
    </source>
</evidence>
<dbReference type="InterPro" id="IPR018060">
    <property type="entry name" value="HTH_AraC"/>
</dbReference>
<name>A0A431TTM6_9BURK</name>
<dbReference type="SMART" id="SM00342">
    <property type="entry name" value="HTH_ARAC"/>
    <property type="match status" value="1"/>
</dbReference>
<gene>
    <name evidence="6" type="ORF">EJP69_07430</name>
</gene>
<sequence length="266" mass="28887">MEAPSLLHAMSADLNKTATPPLAQEVGRYAEAPVPPSLRGIFACQWMHVLPADAAGTSPLLVVPDGSIDLQWIDGVVRVAGPDRQPHAEALRPGAQVLGLRFHPGAAAAWLGIDMSALADRRVALRDLWGARAAACFAADSSAQFMHKVAARPQPAASLTPDAAMAEAFRLLQSGMAPEDSPLRWLSERLQQPERTLRRRFVRHFGYGPQTLARVLRYQRFLQLARAEPSTSLAHLAAEAGYADQPHLARESRRLTGRPPSALPRD</sequence>
<accession>A0A431TTM6</accession>
<dbReference type="PANTHER" id="PTHR46796">
    <property type="entry name" value="HTH-TYPE TRANSCRIPTIONAL ACTIVATOR RHAS-RELATED"/>
    <property type="match status" value="1"/>
</dbReference>
<dbReference type="OrthoDB" id="9809338at2"/>
<keyword evidence="7" id="KW-1185">Reference proteome</keyword>
<evidence type="ECO:0000256" key="1">
    <source>
        <dbReference type="ARBA" id="ARBA00023015"/>
    </source>
</evidence>
<dbReference type="EMBL" id="RXOE01000001">
    <property type="protein sequence ID" value="RTQ37545.1"/>
    <property type="molecule type" value="Genomic_DNA"/>
</dbReference>
<dbReference type="Pfam" id="PF12833">
    <property type="entry name" value="HTH_18"/>
    <property type="match status" value="1"/>
</dbReference>
<reference evidence="6 7" key="1">
    <citation type="submission" date="2018-12" db="EMBL/GenBank/DDBJ databases">
        <title>The genome of Variovorax gossypii DSM 100435.</title>
        <authorList>
            <person name="Gao J."/>
            <person name="Sun J."/>
        </authorList>
    </citation>
    <scope>NUCLEOTIDE SEQUENCE [LARGE SCALE GENOMIC DNA]</scope>
    <source>
        <strain evidence="6 7">DSM 100435</strain>
    </source>
</reference>
<evidence type="ECO:0000313" key="6">
    <source>
        <dbReference type="EMBL" id="RTQ37545.1"/>
    </source>
</evidence>
<proteinExistence type="predicted"/>
<dbReference type="GO" id="GO:0043565">
    <property type="term" value="F:sequence-specific DNA binding"/>
    <property type="evidence" value="ECO:0007669"/>
    <property type="project" value="InterPro"/>
</dbReference>
<evidence type="ECO:0000256" key="2">
    <source>
        <dbReference type="ARBA" id="ARBA00023125"/>
    </source>
</evidence>
<dbReference type="PANTHER" id="PTHR46796:SF15">
    <property type="entry name" value="BLL1074 PROTEIN"/>
    <property type="match status" value="1"/>
</dbReference>
<feature type="domain" description="HTH araC/xylS-type" evidence="5">
    <location>
        <begin position="166"/>
        <end position="266"/>
    </location>
</feature>
<keyword evidence="3" id="KW-0804">Transcription</keyword>
<protein>
    <submittedName>
        <fullName evidence="6">AraC family transcriptional regulator</fullName>
    </submittedName>
</protein>
<comment type="caution">
    <text evidence="6">The sequence shown here is derived from an EMBL/GenBank/DDBJ whole genome shotgun (WGS) entry which is preliminary data.</text>
</comment>
<evidence type="ECO:0000313" key="7">
    <source>
        <dbReference type="Proteomes" id="UP000267418"/>
    </source>
</evidence>
<organism evidence="6 7">
    <name type="scientific">Variovorax gossypii</name>
    <dbReference type="NCBI Taxonomy" id="1679495"/>
    <lineage>
        <taxon>Bacteria</taxon>
        <taxon>Pseudomonadati</taxon>
        <taxon>Pseudomonadota</taxon>
        <taxon>Betaproteobacteria</taxon>
        <taxon>Burkholderiales</taxon>
        <taxon>Comamonadaceae</taxon>
        <taxon>Variovorax</taxon>
    </lineage>
</organism>
<feature type="region of interest" description="Disordered" evidence="4">
    <location>
        <begin position="244"/>
        <end position="266"/>
    </location>
</feature>
<dbReference type="Gene3D" id="1.10.10.60">
    <property type="entry name" value="Homeodomain-like"/>
    <property type="match status" value="1"/>
</dbReference>
<keyword evidence="1" id="KW-0805">Transcription regulation</keyword>
<dbReference type="Pfam" id="PF20240">
    <property type="entry name" value="DUF6597"/>
    <property type="match status" value="1"/>
</dbReference>
<dbReference type="Proteomes" id="UP000267418">
    <property type="component" value="Unassembled WGS sequence"/>
</dbReference>